<evidence type="ECO:0000256" key="1">
    <source>
        <dbReference type="SAM" id="MobiDB-lite"/>
    </source>
</evidence>
<protein>
    <submittedName>
        <fullName evidence="2">Uncharacterized protein</fullName>
    </submittedName>
</protein>
<comment type="caution">
    <text evidence="2">The sequence shown here is derived from an EMBL/GenBank/DDBJ whole genome shotgun (WGS) entry which is preliminary data.</text>
</comment>
<keyword evidence="3" id="KW-1185">Reference proteome</keyword>
<dbReference type="AlphaFoldDB" id="A0A8X7TIA9"/>
<name>A0A8X7TIA9_BRACI</name>
<accession>A0A8X7TIA9</accession>
<evidence type="ECO:0000313" key="3">
    <source>
        <dbReference type="Proteomes" id="UP000886595"/>
    </source>
</evidence>
<gene>
    <name evidence="2" type="ORF">Bca52824_095313</name>
</gene>
<dbReference type="EMBL" id="JAAMPC010000341">
    <property type="protein sequence ID" value="KAG2242837.1"/>
    <property type="molecule type" value="Genomic_DNA"/>
</dbReference>
<feature type="compositionally biased region" description="Polar residues" evidence="1">
    <location>
        <begin position="105"/>
        <end position="115"/>
    </location>
</feature>
<sequence length="149" mass="16186">MAIKAGKVLRTASAASRKFLAAAHPAPSAVSPPGVTSSSAVGAFLGIIEVPRSTTDMLISKYIRLSQNRLTKKGDFTEEKLMTMLSGNVGISETVKLLDGRKTSADFSSPSQPTSRPLPIPRRRNENSSLFFTFFFNEPFKLFAFLLSN</sequence>
<dbReference type="Proteomes" id="UP000886595">
    <property type="component" value="Unassembled WGS sequence"/>
</dbReference>
<feature type="region of interest" description="Disordered" evidence="1">
    <location>
        <begin position="102"/>
        <end position="122"/>
    </location>
</feature>
<organism evidence="2 3">
    <name type="scientific">Brassica carinata</name>
    <name type="common">Ethiopian mustard</name>
    <name type="synonym">Abyssinian cabbage</name>
    <dbReference type="NCBI Taxonomy" id="52824"/>
    <lineage>
        <taxon>Eukaryota</taxon>
        <taxon>Viridiplantae</taxon>
        <taxon>Streptophyta</taxon>
        <taxon>Embryophyta</taxon>
        <taxon>Tracheophyta</taxon>
        <taxon>Spermatophyta</taxon>
        <taxon>Magnoliopsida</taxon>
        <taxon>eudicotyledons</taxon>
        <taxon>Gunneridae</taxon>
        <taxon>Pentapetalae</taxon>
        <taxon>rosids</taxon>
        <taxon>malvids</taxon>
        <taxon>Brassicales</taxon>
        <taxon>Brassicaceae</taxon>
        <taxon>Brassiceae</taxon>
        <taxon>Brassica</taxon>
    </lineage>
</organism>
<proteinExistence type="predicted"/>
<dbReference type="OrthoDB" id="1164142at2759"/>
<evidence type="ECO:0000313" key="2">
    <source>
        <dbReference type="EMBL" id="KAG2242837.1"/>
    </source>
</evidence>
<reference evidence="2 3" key="1">
    <citation type="submission" date="2020-02" db="EMBL/GenBank/DDBJ databases">
        <authorList>
            <person name="Ma Q."/>
            <person name="Huang Y."/>
            <person name="Song X."/>
            <person name="Pei D."/>
        </authorList>
    </citation>
    <scope>NUCLEOTIDE SEQUENCE [LARGE SCALE GENOMIC DNA]</scope>
    <source>
        <strain evidence="2">Sxm20200214</strain>
        <tissue evidence="2">Leaf</tissue>
    </source>
</reference>